<dbReference type="EMBL" id="JAPWTK010000015">
    <property type="protein sequence ID" value="KAJ8958955.1"/>
    <property type="molecule type" value="Genomic_DNA"/>
</dbReference>
<dbReference type="Pfam" id="PF00135">
    <property type="entry name" value="COesterase"/>
    <property type="match status" value="1"/>
</dbReference>
<dbReference type="InterPro" id="IPR051093">
    <property type="entry name" value="Neuroligin/BSAL"/>
</dbReference>
<dbReference type="Gene3D" id="3.40.50.1820">
    <property type="entry name" value="alpha/beta hydrolase"/>
    <property type="match status" value="1"/>
</dbReference>
<evidence type="ECO:0000313" key="6">
    <source>
        <dbReference type="Proteomes" id="UP001162162"/>
    </source>
</evidence>
<dbReference type="Proteomes" id="UP001162162">
    <property type="component" value="Unassembled WGS sequence"/>
</dbReference>
<comment type="caution">
    <text evidence="5">The sequence shown here is derived from an EMBL/GenBank/DDBJ whole genome shotgun (WGS) entry which is preliminary data.</text>
</comment>
<accession>A0AAV8Z707</accession>
<keyword evidence="6" id="KW-1185">Reference proteome</keyword>
<dbReference type="InterPro" id="IPR019819">
    <property type="entry name" value="Carboxylesterase_B_CS"/>
</dbReference>
<organism evidence="5 6">
    <name type="scientific">Aromia moschata</name>
    <dbReference type="NCBI Taxonomy" id="1265417"/>
    <lineage>
        <taxon>Eukaryota</taxon>
        <taxon>Metazoa</taxon>
        <taxon>Ecdysozoa</taxon>
        <taxon>Arthropoda</taxon>
        <taxon>Hexapoda</taxon>
        <taxon>Insecta</taxon>
        <taxon>Pterygota</taxon>
        <taxon>Neoptera</taxon>
        <taxon>Endopterygota</taxon>
        <taxon>Coleoptera</taxon>
        <taxon>Polyphaga</taxon>
        <taxon>Cucujiformia</taxon>
        <taxon>Chrysomeloidea</taxon>
        <taxon>Cerambycidae</taxon>
        <taxon>Cerambycinae</taxon>
        <taxon>Callichromatini</taxon>
        <taxon>Aromia</taxon>
    </lineage>
</organism>
<dbReference type="SUPFAM" id="SSF53474">
    <property type="entry name" value="alpha/beta-Hydrolases"/>
    <property type="match status" value="1"/>
</dbReference>
<sequence>MSGSAVCKIEQGVDRSGELYMPPVTPSLWRNTRLADRFGAVCPQRPPDIGNRSEALLEFPRGRLLYLEKLLPLLANQSEDCLYLNLYVPRTGPTMGFHKGLLGQRNVEDGA</sequence>
<dbReference type="InterPro" id="IPR029058">
    <property type="entry name" value="AB_hydrolase_fold"/>
</dbReference>
<reference evidence="5" key="1">
    <citation type="journal article" date="2023" name="Insect Mol. Biol.">
        <title>Genome sequencing provides insights into the evolution of gene families encoding plant cell wall-degrading enzymes in longhorned beetles.</title>
        <authorList>
            <person name="Shin N.R."/>
            <person name="Okamura Y."/>
            <person name="Kirsch R."/>
            <person name="Pauchet Y."/>
        </authorList>
    </citation>
    <scope>NUCLEOTIDE SEQUENCE</scope>
    <source>
        <strain evidence="5">AMC_N1</strain>
    </source>
</reference>
<keyword evidence="3" id="KW-0325">Glycoprotein</keyword>
<dbReference type="AlphaFoldDB" id="A0AAV8Z707"/>
<gene>
    <name evidence="5" type="ORF">NQ318_019726</name>
</gene>
<dbReference type="PANTHER" id="PTHR43903">
    <property type="entry name" value="NEUROLIGIN"/>
    <property type="match status" value="1"/>
</dbReference>
<evidence type="ECO:0000313" key="5">
    <source>
        <dbReference type="EMBL" id="KAJ8958955.1"/>
    </source>
</evidence>
<dbReference type="InterPro" id="IPR002018">
    <property type="entry name" value="CarbesteraseB"/>
</dbReference>
<proteinExistence type="inferred from homology"/>
<evidence type="ECO:0000256" key="3">
    <source>
        <dbReference type="ARBA" id="ARBA00023180"/>
    </source>
</evidence>
<evidence type="ECO:0000259" key="4">
    <source>
        <dbReference type="Pfam" id="PF00135"/>
    </source>
</evidence>
<comment type="similarity">
    <text evidence="1">Belongs to the type-B carboxylesterase/lipase family.</text>
</comment>
<feature type="domain" description="Carboxylesterase type B" evidence="4">
    <location>
        <begin position="20"/>
        <end position="91"/>
    </location>
</feature>
<evidence type="ECO:0000256" key="1">
    <source>
        <dbReference type="ARBA" id="ARBA00005964"/>
    </source>
</evidence>
<dbReference type="PROSITE" id="PS00941">
    <property type="entry name" value="CARBOXYLESTERASE_B_2"/>
    <property type="match status" value="1"/>
</dbReference>
<name>A0AAV8Z707_9CUCU</name>
<keyword evidence="2" id="KW-0732">Signal</keyword>
<evidence type="ECO:0000256" key="2">
    <source>
        <dbReference type="ARBA" id="ARBA00022729"/>
    </source>
</evidence>
<protein>
    <recommendedName>
        <fullName evidence="4">Carboxylesterase type B domain-containing protein</fullName>
    </recommendedName>
</protein>